<dbReference type="Gene3D" id="2.50.20.10">
    <property type="entry name" value="Lipoprotein localisation LolA/LolB/LppX"/>
    <property type="match status" value="1"/>
</dbReference>
<dbReference type="RefSeq" id="WP_271925823.1">
    <property type="nucleotide sequence ID" value="NZ_JAQNDO010000001.1"/>
</dbReference>
<keyword evidence="3" id="KW-0449">Lipoprotein</keyword>
<keyword evidence="1 2" id="KW-0732">Signal</keyword>
<accession>A0ABT5F2R9</accession>
<dbReference type="PROSITE" id="PS51257">
    <property type="entry name" value="PROKAR_LIPOPROTEIN"/>
    <property type="match status" value="1"/>
</dbReference>
<sequence length="241" mass="26324">MMRKVRFLSIPSLLAACAVVPALLLCSTDGHTQAAAPAAPAAAPAKGPTAEEIGRRVQAFYDSTKTFKATFAQTYTIKVQNVKKESKGTVTFEKPGKMSWSYDAPNGNRVVSDGKVIRVYEKENEQMFETPVKNSQYPAALAFLMGTGQLVKDFNLKLLDAAQMKFEGGYVLEGTPKDATPAYQKVLLYVDAQTNQVRRVLILDAQGNKNRFDFSAPVVNQPVAKGEFDFTPPPGTRVVKP</sequence>
<reference evidence="3 4" key="1">
    <citation type="submission" date="2022-11" db="EMBL/GenBank/DDBJ databases">
        <title>Minimal conservation of predation-associated metabolite biosynthetic gene clusters underscores biosynthetic potential of Myxococcota including descriptions for ten novel species: Archangium lansinium sp. nov., Myxococcus landrumus sp. nov., Nannocystis bai.</title>
        <authorList>
            <person name="Ahearne A."/>
            <person name="Stevens C."/>
            <person name="Dowd S."/>
        </authorList>
    </citation>
    <scope>NUCLEOTIDE SEQUENCE [LARGE SCALE GENOMIC DNA]</scope>
    <source>
        <strain evidence="3 4">RJM3</strain>
    </source>
</reference>
<feature type="chain" id="PRO_5045210091" evidence="2">
    <location>
        <begin position="33"/>
        <end position="241"/>
    </location>
</feature>
<dbReference type="Proteomes" id="UP001221411">
    <property type="component" value="Unassembled WGS sequence"/>
</dbReference>
<evidence type="ECO:0000313" key="4">
    <source>
        <dbReference type="Proteomes" id="UP001221411"/>
    </source>
</evidence>
<comment type="caution">
    <text evidence="3">The sequence shown here is derived from an EMBL/GenBank/DDBJ whole genome shotgun (WGS) entry which is preliminary data.</text>
</comment>
<dbReference type="PANTHER" id="PTHR35869:SF1">
    <property type="entry name" value="OUTER-MEMBRANE LIPOPROTEIN CARRIER PROTEIN"/>
    <property type="match status" value="1"/>
</dbReference>
<gene>
    <name evidence="3" type="ORF">POL67_39005</name>
</gene>
<organism evidence="3 4">
    <name type="scientific">Polyangium mundeleinium</name>
    <dbReference type="NCBI Taxonomy" id="2995306"/>
    <lineage>
        <taxon>Bacteria</taxon>
        <taxon>Pseudomonadati</taxon>
        <taxon>Myxococcota</taxon>
        <taxon>Polyangia</taxon>
        <taxon>Polyangiales</taxon>
        <taxon>Polyangiaceae</taxon>
        <taxon>Polyangium</taxon>
    </lineage>
</organism>
<protein>
    <submittedName>
        <fullName evidence="3">Outer membrane lipoprotein carrier protein LolA</fullName>
    </submittedName>
</protein>
<keyword evidence="4" id="KW-1185">Reference proteome</keyword>
<evidence type="ECO:0000313" key="3">
    <source>
        <dbReference type="EMBL" id="MDC0747385.1"/>
    </source>
</evidence>
<feature type="signal peptide" evidence="2">
    <location>
        <begin position="1"/>
        <end position="32"/>
    </location>
</feature>
<dbReference type="Pfam" id="PF03548">
    <property type="entry name" value="LolA"/>
    <property type="match status" value="1"/>
</dbReference>
<dbReference type="PANTHER" id="PTHR35869">
    <property type="entry name" value="OUTER-MEMBRANE LIPOPROTEIN CARRIER PROTEIN"/>
    <property type="match status" value="1"/>
</dbReference>
<evidence type="ECO:0000256" key="1">
    <source>
        <dbReference type="ARBA" id="ARBA00022729"/>
    </source>
</evidence>
<dbReference type="InterPro" id="IPR029046">
    <property type="entry name" value="LolA/LolB/LppX"/>
</dbReference>
<dbReference type="CDD" id="cd16325">
    <property type="entry name" value="LolA"/>
    <property type="match status" value="1"/>
</dbReference>
<proteinExistence type="predicted"/>
<dbReference type="InterPro" id="IPR004564">
    <property type="entry name" value="OM_lipoprot_carrier_LolA-like"/>
</dbReference>
<dbReference type="EMBL" id="JAQNDO010000001">
    <property type="protein sequence ID" value="MDC0747385.1"/>
    <property type="molecule type" value="Genomic_DNA"/>
</dbReference>
<evidence type="ECO:0000256" key="2">
    <source>
        <dbReference type="SAM" id="SignalP"/>
    </source>
</evidence>
<dbReference type="SUPFAM" id="SSF89392">
    <property type="entry name" value="Prokaryotic lipoproteins and lipoprotein localization factors"/>
    <property type="match status" value="1"/>
</dbReference>
<name>A0ABT5F2R9_9BACT</name>